<organism evidence="1 2">
    <name type="scientific">Geobacillus thermoleovorans</name>
    <name type="common">Bacillus thermoleovorans</name>
    <dbReference type="NCBI Taxonomy" id="33941"/>
    <lineage>
        <taxon>Bacteria</taxon>
        <taxon>Bacillati</taxon>
        <taxon>Bacillota</taxon>
        <taxon>Bacilli</taxon>
        <taxon>Bacillales</taxon>
        <taxon>Anoxybacillaceae</taxon>
        <taxon>Geobacillus</taxon>
        <taxon>Geobacillus thermoleovorans group</taxon>
    </lineage>
</organism>
<dbReference type="Pfam" id="PF05521">
    <property type="entry name" value="Phage_HCP"/>
    <property type="match status" value="1"/>
</dbReference>
<dbReference type="Proteomes" id="UP000246996">
    <property type="component" value="Chromosome"/>
</dbReference>
<accession>A0A2Z3N4N3</accession>
<gene>
    <name evidence="1" type="ORF">C1N76_04405</name>
</gene>
<protein>
    <submittedName>
        <fullName evidence="1">Head-tail adaptor protein</fullName>
    </submittedName>
</protein>
<name>A0A2Z3N4N3_GEOTH</name>
<reference evidence="2" key="1">
    <citation type="submission" date="2018-02" db="EMBL/GenBank/DDBJ databases">
        <title>The complete genome of bacterial strain SGAirxxxx.</title>
        <authorList>
            <person name="Schuster S.C."/>
        </authorList>
    </citation>
    <scope>NUCLEOTIDE SEQUENCE [LARGE SCALE GENOMIC DNA]</scope>
    <source>
        <strain evidence="2">SGAir0734</strain>
    </source>
</reference>
<dbReference type="RefSeq" id="WP_047758583.1">
    <property type="nucleotide sequence ID" value="NZ_CP027303.2"/>
</dbReference>
<dbReference type="AlphaFoldDB" id="A0A2Z3N4N3"/>
<proteinExistence type="predicted"/>
<dbReference type="EMBL" id="CP027303">
    <property type="protein sequence ID" value="AWO73888.1"/>
    <property type="molecule type" value="Genomic_DNA"/>
</dbReference>
<dbReference type="InterPro" id="IPR008767">
    <property type="entry name" value="Phage_SPP1_head-tail_adaptor"/>
</dbReference>
<evidence type="ECO:0000313" key="2">
    <source>
        <dbReference type="Proteomes" id="UP000246996"/>
    </source>
</evidence>
<sequence length="202" mass="23450">MNPGQLKDRLTFYEIIFNGGEEQLVERCKLWGQVKFKKNKFTDQQPEKSYQIVIRANRVIKPLMKALCQGKWYDIMSVDKGEPGYFILDCTLGYVHSLNDRCTVSRLQEVELASGETIHQPVVVMEQIPCELVKIDSGDTLQTDTTHNIRLFYKIHMETHRNIKIGDKIEVAHRGETFLFTAKECFKYHTFQEVIAEMEGEA</sequence>
<evidence type="ECO:0000313" key="1">
    <source>
        <dbReference type="EMBL" id="AWO73888.1"/>
    </source>
</evidence>